<organism evidence="1 2">
    <name type="scientific">Lysobacter enzymogenes</name>
    <dbReference type="NCBI Taxonomy" id="69"/>
    <lineage>
        <taxon>Bacteria</taxon>
        <taxon>Pseudomonadati</taxon>
        <taxon>Pseudomonadota</taxon>
        <taxon>Gammaproteobacteria</taxon>
        <taxon>Lysobacterales</taxon>
        <taxon>Lysobacteraceae</taxon>
        <taxon>Lysobacter</taxon>
    </lineage>
</organism>
<dbReference type="Pfam" id="PF11218">
    <property type="entry name" value="DUF3011"/>
    <property type="match status" value="1"/>
</dbReference>
<dbReference type="AlphaFoldDB" id="A0A0S2DHE2"/>
<accession>A0A0S2DHE2</accession>
<protein>
    <submittedName>
        <fullName evidence="1">Uncharacterized protein</fullName>
    </submittedName>
</protein>
<dbReference type="InterPro" id="IPR021381">
    <property type="entry name" value="DUF3011"/>
</dbReference>
<dbReference type="KEGG" id="lez:GLE_2754"/>
<evidence type="ECO:0000313" key="2">
    <source>
        <dbReference type="Proteomes" id="UP000061569"/>
    </source>
</evidence>
<sequence length="256" mass="26803">MGSLKAAIRLCALTAAAGASAAFAVPATAEPAGERLYGGNLLRCASESEETVRCPADTRGGVRLVRRTSGKPCVEGTSWGADRGGVWVAQGCAADFLLGRGGSGADSTRGARVIKCESLGGRWNHCPARSEDGVALAQQLSKQPCLRNQTWGTDRSGVWVAGGCRGEFRLLGAQPEDPPAAAAATEDGRKLIKCESLDRRARRCDGDTGSGVRMVKQLSKTECVEGRSWGFDAHGVWVEGGCRAEFELDYRGNGGG</sequence>
<dbReference type="PATRIC" id="fig|69.6.peg.2711"/>
<dbReference type="OrthoDB" id="6052310at2"/>
<proteinExistence type="predicted"/>
<dbReference type="STRING" id="69.GLE_2754"/>
<reference evidence="1 2" key="1">
    <citation type="submission" date="2015-11" db="EMBL/GenBank/DDBJ databases">
        <title>Genome sequences of Lysobacter enzymogenes strain C3 and Lysobacter antibioticus ATCC 29479.</title>
        <authorList>
            <person name="Kobayashi D.Y."/>
        </authorList>
    </citation>
    <scope>NUCLEOTIDE SEQUENCE [LARGE SCALE GENOMIC DNA]</scope>
    <source>
        <strain evidence="1 2">C3</strain>
    </source>
</reference>
<name>A0A0S2DHE2_LYSEN</name>
<evidence type="ECO:0000313" key="1">
    <source>
        <dbReference type="EMBL" id="ALN58102.1"/>
    </source>
</evidence>
<gene>
    <name evidence="1" type="ORF">GLE_2754</name>
</gene>
<dbReference type="Proteomes" id="UP000061569">
    <property type="component" value="Chromosome"/>
</dbReference>
<dbReference type="EMBL" id="CP013140">
    <property type="protein sequence ID" value="ALN58102.1"/>
    <property type="molecule type" value="Genomic_DNA"/>
</dbReference>